<gene>
    <name evidence="2" type="ORF">OAUR00152_LOCUS32243</name>
</gene>
<protein>
    <submittedName>
        <fullName evidence="2">Uncharacterized protein</fullName>
    </submittedName>
</protein>
<keyword evidence="1" id="KW-0472">Membrane</keyword>
<organism evidence="2">
    <name type="scientific">Odontella aurita</name>
    <dbReference type="NCBI Taxonomy" id="265563"/>
    <lineage>
        <taxon>Eukaryota</taxon>
        <taxon>Sar</taxon>
        <taxon>Stramenopiles</taxon>
        <taxon>Ochrophyta</taxon>
        <taxon>Bacillariophyta</taxon>
        <taxon>Mediophyceae</taxon>
        <taxon>Biddulphiophycidae</taxon>
        <taxon>Eupodiscales</taxon>
        <taxon>Odontellaceae</taxon>
        <taxon>Odontella</taxon>
    </lineage>
</organism>
<dbReference type="AlphaFoldDB" id="A0A7S4JRN0"/>
<sequence length="455" mass="51927">MDPSEECPALSSRTIVPQCSLYFPSSCATPNAPAFHLKHQLESHSSEGSMQTSQYIKMTIFRWTNTAIITLVVNPFTDTAQDGKDHLVAGVKAIFLAELWMSPVIQVVDIMGTLNRHVFGPRAPDQRRMNLKFCGGGWSLSERYTDLTKVMFLCFFYNLIYPAGFFWTAATLFVTYYVDKFSLLRSWAPAPTLGTEISKFSRSYFFSSCLLLYAVMLAYNYSSFPYDNACDETTTVSQNYVGNYTATSWHYKTNETIDVQISIVPTDTNYFFCLQDLLRYSPSAFPPIPHFQPEGEEWMTPGQERWSRILGWTMIGILCIVCAIFAKKTIFNSFMRVFFSPYEPSGKAMKDKFSEVEEIYGYVPQVKVPGFPFPKLLCFVDNIDLGLVGWTDPYHPYDQHNLILDVPKVKKAVEERRANKSTDDGAVTDLLLFSIVKNWPPNREEEEEIVVPPIE</sequence>
<proteinExistence type="predicted"/>
<evidence type="ECO:0000256" key="1">
    <source>
        <dbReference type="SAM" id="Phobius"/>
    </source>
</evidence>
<feature type="transmembrane region" description="Helical" evidence="1">
    <location>
        <begin position="155"/>
        <end position="178"/>
    </location>
</feature>
<keyword evidence="1" id="KW-1133">Transmembrane helix</keyword>
<accession>A0A7S4JRN0</accession>
<dbReference type="EMBL" id="HBKQ01046739">
    <property type="protein sequence ID" value="CAE2271440.1"/>
    <property type="molecule type" value="Transcribed_RNA"/>
</dbReference>
<evidence type="ECO:0000313" key="2">
    <source>
        <dbReference type="EMBL" id="CAE2271440.1"/>
    </source>
</evidence>
<feature type="transmembrane region" description="Helical" evidence="1">
    <location>
        <begin position="309"/>
        <end position="326"/>
    </location>
</feature>
<feature type="transmembrane region" description="Helical" evidence="1">
    <location>
        <begin position="204"/>
        <end position="222"/>
    </location>
</feature>
<reference evidence="2" key="1">
    <citation type="submission" date="2021-01" db="EMBL/GenBank/DDBJ databases">
        <authorList>
            <person name="Corre E."/>
            <person name="Pelletier E."/>
            <person name="Niang G."/>
            <person name="Scheremetjew M."/>
            <person name="Finn R."/>
            <person name="Kale V."/>
            <person name="Holt S."/>
            <person name="Cochrane G."/>
            <person name="Meng A."/>
            <person name="Brown T."/>
            <person name="Cohen L."/>
        </authorList>
    </citation>
    <scope>NUCLEOTIDE SEQUENCE</scope>
    <source>
        <strain evidence="2">Isolate 1302-5</strain>
    </source>
</reference>
<keyword evidence="1" id="KW-0812">Transmembrane</keyword>
<name>A0A7S4JRN0_9STRA</name>